<accession>A0A7G3AFR8</accession>
<keyword evidence="4" id="KW-0732">Signal</keyword>
<protein>
    <submittedName>
        <fullName evidence="6">Putative diuretic hormone</fullName>
    </submittedName>
</protein>
<keyword evidence="3" id="KW-0372">Hormone</keyword>
<dbReference type="InterPro" id="IPR000187">
    <property type="entry name" value="CRF"/>
</dbReference>
<dbReference type="EMBL" id="GITU01002412">
    <property type="protein sequence ID" value="MBC1171115.1"/>
    <property type="molecule type" value="Transcribed_RNA"/>
</dbReference>
<feature type="domain" description="Corticotropin-releasing factor" evidence="5">
    <location>
        <begin position="51"/>
        <end position="94"/>
    </location>
</feature>
<evidence type="ECO:0000259" key="5">
    <source>
        <dbReference type="SMART" id="SM00039"/>
    </source>
</evidence>
<dbReference type="GO" id="GO:0005576">
    <property type="term" value="C:extracellular region"/>
    <property type="evidence" value="ECO:0007669"/>
    <property type="project" value="UniProtKB-SubCell"/>
</dbReference>
<feature type="signal peptide" evidence="4">
    <location>
        <begin position="1"/>
        <end position="23"/>
    </location>
</feature>
<dbReference type="Pfam" id="PF00473">
    <property type="entry name" value="CRF"/>
    <property type="match status" value="1"/>
</dbReference>
<organism evidence="6">
    <name type="scientific">Lutzomyia longipalpis</name>
    <name type="common">Sand fly</name>
    <dbReference type="NCBI Taxonomy" id="7200"/>
    <lineage>
        <taxon>Eukaryota</taxon>
        <taxon>Metazoa</taxon>
        <taxon>Ecdysozoa</taxon>
        <taxon>Arthropoda</taxon>
        <taxon>Hexapoda</taxon>
        <taxon>Insecta</taxon>
        <taxon>Pterygota</taxon>
        <taxon>Neoptera</taxon>
        <taxon>Endopterygota</taxon>
        <taxon>Diptera</taxon>
        <taxon>Nematocera</taxon>
        <taxon>Psychodoidea</taxon>
        <taxon>Psychodidae</taxon>
        <taxon>Lutzomyia</taxon>
        <taxon>Lutzomyia</taxon>
    </lineage>
</organism>
<evidence type="ECO:0000313" key="6">
    <source>
        <dbReference type="EMBL" id="MBC1171115.1"/>
    </source>
</evidence>
<dbReference type="KEGG" id="lll:129797163"/>
<feature type="chain" id="PRO_5028834678" evidence="4">
    <location>
        <begin position="24"/>
        <end position="148"/>
    </location>
</feature>
<dbReference type="CTD" id="41170"/>
<dbReference type="GO" id="GO:0005179">
    <property type="term" value="F:hormone activity"/>
    <property type="evidence" value="ECO:0007669"/>
    <property type="project" value="UniProtKB-KW"/>
</dbReference>
<dbReference type="PROSITE" id="PS00511">
    <property type="entry name" value="CRF"/>
    <property type="match status" value="1"/>
</dbReference>
<dbReference type="VEuPathDB" id="VectorBase:LLONM1_006351"/>
<reference evidence="6" key="1">
    <citation type="journal article" date="2020" name="BMC">
        <title>Leishmania infection induces a limited differential gene expression in the sand fly midgut.</title>
        <authorList>
            <person name="Coutinho-Abreu I.V."/>
            <person name="Serafim T.D."/>
            <person name="Meneses C."/>
            <person name="Kamhawi S."/>
            <person name="Oliveira F."/>
            <person name="Valenzuela J.G."/>
        </authorList>
    </citation>
    <scope>NUCLEOTIDE SEQUENCE</scope>
    <source>
        <strain evidence="6">Jacobina</strain>
        <tissue evidence="6">Midgut</tissue>
    </source>
</reference>
<dbReference type="AlphaFoldDB" id="A0A7G3AFR8"/>
<dbReference type="SMART" id="SM00039">
    <property type="entry name" value="CRF"/>
    <property type="match status" value="1"/>
</dbReference>
<comment type="subcellular location">
    <subcellularLocation>
        <location evidence="1">Secreted</location>
    </subcellularLocation>
</comment>
<dbReference type="RefSeq" id="XP_055695479.1">
    <property type="nucleotide sequence ID" value="XM_055839504.1"/>
</dbReference>
<evidence type="ECO:0000256" key="2">
    <source>
        <dbReference type="ARBA" id="ARBA00022525"/>
    </source>
</evidence>
<sequence>MKATLWLCTLVTTMLCLTQSIRGSPFATFHYSDESRGNELLQDKFESSKRGHASLSIVNPLDVLRKRLLLEIARRQMRENNRQIEINRAILKTIGKKRAEVPPDYVYEQQQMDFDANSNPTKKVILSRNDNDIPELYNEYSSHKGSLF</sequence>
<dbReference type="InterPro" id="IPR018446">
    <property type="entry name" value="Corticotropin-releasing_fac_CS"/>
</dbReference>
<dbReference type="GeneID" id="129797163"/>
<proteinExistence type="predicted"/>
<evidence type="ECO:0000256" key="4">
    <source>
        <dbReference type="SAM" id="SignalP"/>
    </source>
</evidence>
<dbReference type="OrthoDB" id="6418774at2759"/>
<keyword evidence="2" id="KW-0964">Secreted</keyword>
<name>A0A7G3AFR8_LUTLO</name>
<evidence type="ECO:0000256" key="1">
    <source>
        <dbReference type="ARBA" id="ARBA00004613"/>
    </source>
</evidence>
<evidence type="ECO:0000256" key="3">
    <source>
        <dbReference type="ARBA" id="ARBA00022702"/>
    </source>
</evidence>